<evidence type="ECO:0000313" key="2">
    <source>
        <dbReference type="EMBL" id="API52502.1"/>
    </source>
</evidence>
<gene>
    <name evidence="2" type="ORF">BMW22_13530</name>
</gene>
<dbReference type="Proteomes" id="UP000183050">
    <property type="component" value="Chromosome"/>
</dbReference>
<dbReference type="EMBL" id="CP018228">
    <property type="protein sequence ID" value="API52502.1"/>
    <property type="molecule type" value="Genomic_DNA"/>
</dbReference>
<feature type="region of interest" description="Disordered" evidence="1">
    <location>
        <begin position="1"/>
        <end position="82"/>
    </location>
</feature>
<evidence type="ECO:0000313" key="3">
    <source>
        <dbReference type="Proteomes" id="UP000183050"/>
    </source>
</evidence>
<proteinExistence type="predicted"/>
<organism evidence="2 3">
    <name type="scientific">Rhizobium leguminosarum</name>
    <dbReference type="NCBI Taxonomy" id="384"/>
    <lineage>
        <taxon>Bacteria</taxon>
        <taxon>Pseudomonadati</taxon>
        <taxon>Pseudomonadota</taxon>
        <taxon>Alphaproteobacteria</taxon>
        <taxon>Hyphomicrobiales</taxon>
        <taxon>Rhizobiaceae</taxon>
        <taxon>Rhizobium/Agrobacterium group</taxon>
        <taxon>Rhizobium</taxon>
    </lineage>
</organism>
<evidence type="ECO:0000256" key="1">
    <source>
        <dbReference type="SAM" id="MobiDB-lite"/>
    </source>
</evidence>
<feature type="compositionally biased region" description="Low complexity" evidence="1">
    <location>
        <begin position="70"/>
        <end position="82"/>
    </location>
</feature>
<accession>A0A1L3ZA96</accession>
<protein>
    <submittedName>
        <fullName evidence="2">Uncharacterized protein</fullName>
    </submittedName>
</protein>
<name>A0A1L3ZA96_RHILE</name>
<dbReference type="AlphaFoldDB" id="A0A1L3ZA96"/>
<sequence length="82" mass="9256">MLQLFNVEQDSDFRPTRPKTSCSETSLNRSGAAGRHNPNNRQGEFQCPYRATARHRLPSVSTVTSRPRRFSPGPASSRRSPR</sequence>
<feature type="compositionally biased region" description="Polar residues" evidence="1">
    <location>
        <begin position="18"/>
        <end position="29"/>
    </location>
</feature>
<reference evidence="2 3" key="1">
    <citation type="submission" date="2016-11" db="EMBL/GenBank/DDBJ databases">
        <title>Rhizobium leguminosarum bv. viciae strain Vaf12 isolated from Vavilovia formosa root nodules from Russia, Dagestan.</title>
        <authorList>
            <person name="Kimeklis A."/>
        </authorList>
    </citation>
    <scope>NUCLEOTIDE SEQUENCE [LARGE SCALE GENOMIC DNA]</scope>
    <source>
        <strain evidence="2 3">Vaf-108</strain>
    </source>
</reference>